<dbReference type="PANTHER" id="PTHR23150:SF19">
    <property type="entry name" value="FORMYLGLYCINE-GENERATING ENZYME"/>
    <property type="match status" value="1"/>
</dbReference>
<evidence type="ECO:0000313" key="3">
    <source>
        <dbReference type="Proteomes" id="UP000253562"/>
    </source>
</evidence>
<feature type="domain" description="Carrier" evidence="1">
    <location>
        <begin position="10"/>
        <end position="94"/>
    </location>
</feature>
<dbReference type="InterPro" id="IPR042095">
    <property type="entry name" value="SUMF_sf"/>
</dbReference>
<dbReference type="Pfam" id="PF00550">
    <property type="entry name" value="PP-binding"/>
    <property type="match status" value="1"/>
</dbReference>
<dbReference type="InterPro" id="IPR051043">
    <property type="entry name" value="Sulfatase_Mod_Factor_Kinase"/>
</dbReference>
<dbReference type="PROSITE" id="PS50075">
    <property type="entry name" value="CARRIER"/>
    <property type="match status" value="1"/>
</dbReference>
<evidence type="ECO:0000259" key="1">
    <source>
        <dbReference type="PROSITE" id="PS50075"/>
    </source>
</evidence>
<dbReference type="SUPFAM" id="SSF47336">
    <property type="entry name" value="ACP-like"/>
    <property type="match status" value="1"/>
</dbReference>
<accession>A0A368KR96</accession>
<dbReference type="AlphaFoldDB" id="A0A368KR96"/>
<dbReference type="Gene3D" id="1.10.1200.10">
    <property type="entry name" value="ACP-like"/>
    <property type="match status" value="1"/>
</dbReference>
<dbReference type="InterPro" id="IPR016187">
    <property type="entry name" value="CTDL_fold"/>
</dbReference>
<dbReference type="GO" id="GO:0120147">
    <property type="term" value="F:formylglycine-generating oxidase activity"/>
    <property type="evidence" value="ECO:0007669"/>
    <property type="project" value="TreeGrafter"/>
</dbReference>
<dbReference type="InterPro" id="IPR009081">
    <property type="entry name" value="PP-bd_ACP"/>
</dbReference>
<dbReference type="InterPro" id="IPR036736">
    <property type="entry name" value="ACP-like_sf"/>
</dbReference>
<reference evidence="2 3" key="1">
    <citation type="submission" date="2018-07" db="EMBL/GenBank/DDBJ databases">
        <title>Comparative genomes isolates from brazilian mangrove.</title>
        <authorList>
            <person name="De Araujo J.E."/>
            <person name="Taketani R.G."/>
            <person name="Silva M.C.P."/>
            <person name="Lourenco M.V."/>
            <person name="Oliveira V.M."/>
            <person name="Andreote F.D."/>
        </authorList>
    </citation>
    <scope>NUCLEOTIDE SEQUENCE [LARGE SCALE GENOMIC DNA]</scope>
    <source>
        <strain evidence="2 3">HEX PRIS-MGV</strain>
    </source>
</reference>
<sequence length="424" mass="48538">MPDSPYYDLNEIEPRVCQLAAEVLGLKLDEVLPESRLIEDLHVDSLCMVELFMTVEEEFDIEIPNKPTNPFAKSVFTRNPFRIRDLAEVVYLQQESCCPQRSGWRRQVVARSSGPELTFTQLSGRFQTSYPVPDPLLYERLEAETDVPLFRRFSDGMRCFQLPGGQVTLGSQAPIAQADEGPVHSVELDSFLIDAEPVSTTAHCRFLNSIHSFEKQWRDWFLLEETDDRIAQMQIELTGNLWRPLAGTEWMPMVLVSWWGANAYSLWTNRWDWHFYQSHAGFLPTEAQWEYAAQGAYQEVANDETEALSYVAAQHEPGTTYVADSMRMAPVHALLGVSKFGLHHMAGNVWQWCRDWYAEDFYQTPAAQDRNPVNTQPTGIRSERGGSWVGPTELCRPSYRRGREPWARGRCLGFRCVGQATNLP</sequence>
<comment type="caution">
    <text evidence="2">The sequence shown here is derived from an EMBL/GenBank/DDBJ whole genome shotgun (WGS) entry which is preliminary data.</text>
</comment>
<dbReference type="OrthoDB" id="9812426at2"/>
<dbReference type="Gene3D" id="3.90.1580.10">
    <property type="entry name" value="paralog of FGE (formylglycine-generating enzyme)"/>
    <property type="match status" value="1"/>
</dbReference>
<gene>
    <name evidence="2" type="ORF">DTL42_15165</name>
</gene>
<protein>
    <recommendedName>
        <fullName evidence="1">Carrier domain-containing protein</fullName>
    </recommendedName>
</protein>
<proteinExistence type="predicted"/>
<dbReference type="Pfam" id="PF03781">
    <property type="entry name" value="FGE-sulfatase"/>
    <property type="match status" value="1"/>
</dbReference>
<organism evidence="2 3">
    <name type="scientific">Bremerella cremea</name>
    <dbReference type="NCBI Taxonomy" id="1031537"/>
    <lineage>
        <taxon>Bacteria</taxon>
        <taxon>Pseudomonadati</taxon>
        <taxon>Planctomycetota</taxon>
        <taxon>Planctomycetia</taxon>
        <taxon>Pirellulales</taxon>
        <taxon>Pirellulaceae</taxon>
        <taxon>Bremerella</taxon>
    </lineage>
</organism>
<dbReference type="PANTHER" id="PTHR23150">
    <property type="entry name" value="SULFATASE MODIFYING FACTOR 1, 2"/>
    <property type="match status" value="1"/>
</dbReference>
<dbReference type="Proteomes" id="UP000253562">
    <property type="component" value="Unassembled WGS sequence"/>
</dbReference>
<dbReference type="InterPro" id="IPR005532">
    <property type="entry name" value="SUMF_dom"/>
</dbReference>
<dbReference type="SUPFAM" id="SSF56436">
    <property type="entry name" value="C-type lectin-like"/>
    <property type="match status" value="1"/>
</dbReference>
<dbReference type="EMBL" id="QPEX01000030">
    <property type="protein sequence ID" value="RCS46309.1"/>
    <property type="molecule type" value="Genomic_DNA"/>
</dbReference>
<evidence type="ECO:0000313" key="2">
    <source>
        <dbReference type="EMBL" id="RCS46309.1"/>
    </source>
</evidence>
<name>A0A368KR96_9BACT</name>
<dbReference type="RefSeq" id="WP_114369579.1">
    <property type="nucleotide sequence ID" value="NZ_QPEX01000030.1"/>
</dbReference>